<evidence type="ECO:0000256" key="1">
    <source>
        <dbReference type="SAM" id="MobiDB-lite"/>
    </source>
</evidence>
<evidence type="ECO:0000313" key="2">
    <source>
        <dbReference type="EMBL" id="KAG6606110.1"/>
    </source>
</evidence>
<dbReference type="EMBL" id="JAGKQH010000002">
    <property type="protein sequence ID" value="KAG6606110.1"/>
    <property type="molecule type" value="Genomic_DNA"/>
</dbReference>
<reference evidence="2 3" key="1">
    <citation type="journal article" date="2021" name="Hortic Res">
        <title>The domestication of Cucurbita argyrosperma as revealed by the genome of its wild relative.</title>
        <authorList>
            <person name="Barrera-Redondo J."/>
            <person name="Sanchez-de la Vega G."/>
            <person name="Aguirre-Liguori J.A."/>
            <person name="Castellanos-Morales G."/>
            <person name="Gutierrez-Guerrero Y.T."/>
            <person name="Aguirre-Dugua X."/>
            <person name="Aguirre-Planter E."/>
            <person name="Tenaillon M.I."/>
            <person name="Lira-Saade R."/>
            <person name="Eguiarte L.E."/>
        </authorList>
    </citation>
    <scope>NUCLEOTIDE SEQUENCE [LARGE SCALE GENOMIC DNA]</scope>
    <source>
        <strain evidence="2">JBR-2021</strain>
    </source>
</reference>
<feature type="region of interest" description="Disordered" evidence="1">
    <location>
        <begin position="16"/>
        <end position="53"/>
    </location>
</feature>
<comment type="caution">
    <text evidence="2">The sequence shown here is derived from an EMBL/GenBank/DDBJ whole genome shotgun (WGS) entry which is preliminary data.</text>
</comment>
<evidence type="ECO:0000313" key="3">
    <source>
        <dbReference type="Proteomes" id="UP000685013"/>
    </source>
</evidence>
<dbReference type="AlphaFoldDB" id="A0AAV6P3W3"/>
<gene>
    <name evidence="2" type="ORF">SDJN03_03427</name>
</gene>
<dbReference type="Proteomes" id="UP000685013">
    <property type="component" value="Chromosome 2"/>
</dbReference>
<accession>A0AAV6P3W3</accession>
<feature type="non-terminal residue" evidence="2">
    <location>
        <position position="1"/>
    </location>
</feature>
<feature type="compositionally biased region" description="Basic and acidic residues" evidence="1">
    <location>
        <begin position="16"/>
        <end position="30"/>
    </location>
</feature>
<protein>
    <submittedName>
        <fullName evidence="2">Uncharacterized protein</fullName>
    </submittedName>
</protein>
<proteinExistence type="predicted"/>
<sequence length="82" mass="9273">MDVFIPEDYVNRRRIEKQAAAKERRPEPIKGRALRPTSEKEKSVDAGKTGFRKRIPQISQIPPCHGHLPSLLSCRNEVPVAA</sequence>
<organism evidence="2 3">
    <name type="scientific">Cucurbita argyrosperma subsp. sororia</name>
    <dbReference type="NCBI Taxonomy" id="37648"/>
    <lineage>
        <taxon>Eukaryota</taxon>
        <taxon>Viridiplantae</taxon>
        <taxon>Streptophyta</taxon>
        <taxon>Embryophyta</taxon>
        <taxon>Tracheophyta</taxon>
        <taxon>Spermatophyta</taxon>
        <taxon>Magnoliopsida</taxon>
        <taxon>eudicotyledons</taxon>
        <taxon>Gunneridae</taxon>
        <taxon>Pentapetalae</taxon>
        <taxon>rosids</taxon>
        <taxon>fabids</taxon>
        <taxon>Cucurbitales</taxon>
        <taxon>Cucurbitaceae</taxon>
        <taxon>Cucurbiteae</taxon>
        <taxon>Cucurbita</taxon>
    </lineage>
</organism>
<keyword evidence="3" id="KW-1185">Reference proteome</keyword>
<name>A0AAV6P3W3_9ROSI</name>